<keyword evidence="1" id="KW-0472">Membrane</keyword>
<reference evidence="2 3" key="1">
    <citation type="submission" date="2022-07" db="EMBL/GenBank/DDBJ databases">
        <title>Methylomonas rivi sp. nov., Methylomonas rosea sp. nov., Methylomonas aureus sp. nov. and Methylomonas subterranea sp. nov., four novel methanotrophs isolated from a freshwater creek and the deep terrestrial subsurface.</title>
        <authorList>
            <person name="Abin C."/>
            <person name="Sankaranarayanan K."/>
            <person name="Garner C."/>
            <person name="Sindelar R."/>
            <person name="Kotary K."/>
            <person name="Garner R."/>
            <person name="Barclay S."/>
            <person name="Lawson P."/>
            <person name="Krumholz L."/>
        </authorList>
    </citation>
    <scope>NUCLEOTIDE SEQUENCE [LARGE SCALE GENOMIC DNA]</scope>
    <source>
        <strain evidence="2 3">SURF-2</strain>
    </source>
</reference>
<dbReference type="EMBL" id="JANIBJ010000013">
    <property type="protein sequence ID" value="MCQ8104129.1"/>
    <property type="molecule type" value="Genomic_DNA"/>
</dbReference>
<sequence>MSGEENVKRLVRALTAISSRIASHAYHYNTAVYLNPNQDQDIPNSPMVALMRQFLVLILIALQFAAPLVHAHIGQSAPVMGLHLHEFENLHLHHTDSFVQATLEHVACMDSAIVKLGSALKSQTSTDETMAYYHPDGDGLGPVVQPLLRVINFSPHDAAHLAAPSRNQHLSRAPPT</sequence>
<keyword evidence="3" id="KW-1185">Reference proteome</keyword>
<dbReference type="RefSeq" id="WP_256601898.1">
    <property type="nucleotide sequence ID" value="NZ_JANIBJ010000013.1"/>
</dbReference>
<dbReference type="Proteomes" id="UP001524499">
    <property type="component" value="Unassembled WGS sequence"/>
</dbReference>
<name>A0ABT1TF86_9GAMM</name>
<gene>
    <name evidence="2" type="ORF">NP590_08440</name>
</gene>
<accession>A0ABT1TF86</accession>
<evidence type="ECO:0000313" key="2">
    <source>
        <dbReference type="EMBL" id="MCQ8104129.1"/>
    </source>
</evidence>
<feature type="transmembrane region" description="Helical" evidence="1">
    <location>
        <begin position="54"/>
        <end position="73"/>
    </location>
</feature>
<evidence type="ECO:0000313" key="3">
    <source>
        <dbReference type="Proteomes" id="UP001524499"/>
    </source>
</evidence>
<proteinExistence type="predicted"/>
<keyword evidence="1" id="KW-0812">Transmembrane</keyword>
<protein>
    <submittedName>
        <fullName evidence="2">Uncharacterized protein</fullName>
    </submittedName>
</protein>
<keyword evidence="1" id="KW-1133">Transmembrane helix</keyword>
<comment type="caution">
    <text evidence="2">The sequence shown here is derived from an EMBL/GenBank/DDBJ whole genome shotgun (WGS) entry which is preliminary data.</text>
</comment>
<organism evidence="2 3">
    <name type="scientific">Methylomonas subterranea</name>
    <dbReference type="NCBI Taxonomy" id="2952225"/>
    <lineage>
        <taxon>Bacteria</taxon>
        <taxon>Pseudomonadati</taxon>
        <taxon>Pseudomonadota</taxon>
        <taxon>Gammaproteobacteria</taxon>
        <taxon>Methylococcales</taxon>
        <taxon>Methylococcaceae</taxon>
        <taxon>Methylomonas</taxon>
    </lineage>
</organism>
<evidence type="ECO:0000256" key="1">
    <source>
        <dbReference type="SAM" id="Phobius"/>
    </source>
</evidence>